<evidence type="ECO:0000313" key="10">
    <source>
        <dbReference type="Proteomes" id="UP000320585"/>
    </source>
</evidence>
<dbReference type="InterPro" id="IPR014776">
    <property type="entry name" value="4pyrrole_Mease_sub2"/>
</dbReference>
<evidence type="ECO:0000256" key="3">
    <source>
        <dbReference type="ARBA" id="ARBA00022573"/>
    </source>
</evidence>
<dbReference type="KEGG" id="dho:Dia5BBH33_09960"/>
<dbReference type="Pfam" id="PF00590">
    <property type="entry name" value="TP_methylase"/>
    <property type="match status" value="1"/>
</dbReference>
<dbReference type="RefSeq" id="WP_022382503.1">
    <property type="nucleotide sequence ID" value="NZ_AP019697.1"/>
</dbReference>
<protein>
    <recommendedName>
        <fullName evidence="8">Tetrapyrrole methylase domain-containing protein</fullName>
    </recommendedName>
</protein>
<evidence type="ECO:0000256" key="2">
    <source>
        <dbReference type="ARBA" id="ARBA00005879"/>
    </source>
</evidence>
<comment type="pathway">
    <text evidence="1">Cofactor biosynthesis; adenosylcobalamin biosynthesis.</text>
</comment>
<dbReference type="GO" id="GO:0030788">
    <property type="term" value="F:precorrin-2 C20-methyltransferase activity"/>
    <property type="evidence" value="ECO:0007669"/>
    <property type="project" value="InterPro"/>
</dbReference>
<dbReference type="PIRSF" id="PIRSF036427">
    <property type="entry name" value="Precrrn-2_mtase"/>
    <property type="match status" value="1"/>
</dbReference>
<organism evidence="9 10">
    <name type="scientific">Dialister hominis</name>
    <dbReference type="NCBI Taxonomy" id="2582419"/>
    <lineage>
        <taxon>Bacteria</taxon>
        <taxon>Bacillati</taxon>
        <taxon>Bacillota</taxon>
        <taxon>Negativicutes</taxon>
        <taxon>Veillonellales</taxon>
        <taxon>Veillonellaceae</taxon>
        <taxon>Dialister</taxon>
    </lineage>
</organism>
<dbReference type="GeneID" id="92716208"/>
<dbReference type="InterPro" id="IPR000878">
    <property type="entry name" value="4pyrrol_Mease"/>
</dbReference>
<dbReference type="CDD" id="cd11645">
    <property type="entry name" value="Precorrin_2_C20_MT"/>
    <property type="match status" value="1"/>
</dbReference>
<keyword evidence="4" id="KW-0489">Methyltransferase</keyword>
<accession>A0A8D5A5R8</accession>
<evidence type="ECO:0000256" key="4">
    <source>
        <dbReference type="ARBA" id="ARBA00022603"/>
    </source>
</evidence>
<dbReference type="SUPFAM" id="SSF53790">
    <property type="entry name" value="Tetrapyrrole methylase"/>
    <property type="match status" value="1"/>
</dbReference>
<evidence type="ECO:0000256" key="6">
    <source>
        <dbReference type="ARBA" id="ARBA00022691"/>
    </source>
</evidence>
<dbReference type="NCBIfam" id="TIGR01467">
    <property type="entry name" value="cobI_cbiL"/>
    <property type="match status" value="1"/>
</dbReference>
<dbReference type="Gene3D" id="3.40.1010.10">
    <property type="entry name" value="Cobalt-precorrin-4 Transmethylase, Domain 1"/>
    <property type="match status" value="1"/>
</dbReference>
<sequence length="237" mass="26701">MKTGKLFGIGVGPGDPGLLTVKAVETIKNADIIITPKTEKKDGSVAYNIARKYIPENVEILPMVFQMSNDMEAVNAQWKENRKIIAQKLDEGKNLVFLTLGDPMLYSTYMYIFNEFRDSDKYSIETIPGIPAFLGIASYINQPLTEWEENVLIIPATASPEKFDAALSAADNAVIMKVYKNFAYVQEELRKHHMMKRSVMVSRAGLPDEIIQRDLDSLPADYKPNYLSTIIAKRDED</sequence>
<dbReference type="OrthoDB" id="9804789at2"/>
<feature type="domain" description="Tetrapyrrole methylase" evidence="8">
    <location>
        <begin position="5"/>
        <end position="213"/>
    </location>
</feature>
<dbReference type="PANTHER" id="PTHR43467">
    <property type="entry name" value="COBALT-PRECORRIN-2 C(20)-METHYLTRANSFERASE"/>
    <property type="match status" value="1"/>
</dbReference>
<comment type="similarity">
    <text evidence="2 7">Belongs to the precorrin methyltransferase family.</text>
</comment>
<name>A0A8D5A5R8_9FIRM</name>
<evidence type="ECO:0000256" key="7">
    <source>
        <dbReference type="PIRNR" id="PIRNR036427"/>
    </source>
</evidence>
<dbReference type="InterPro" id="IPR012382">
    <property type="entry name" value="CobI/CbiL"/>
</dbReference>
<dbReference type="Gene3D" id="3.30.950.10">
    <property type="entry name" value="Methyltransferase, Cobalt-precorrin-4 Transmethylase, Domain 2"/>
    <property type="match status" value="1"/>
</dbReference>
<dbReference type="EMBL" id="AP019697">
    <property type="protein sequence ID" value="BBK25061.1"/>
    <property type="molecule type" value="Genomic_DNA"/>
</dbReference>
<dbReference type="Proteomes" id="UP000320585">
    <property type="component" value="Chromosome"/>
</dbReference>
<evidence type="ECO:0000256" key="5">
    <source>
        <dbReference type="ARBA" id="ARBA00022679"/>
    </source>
</evidence>
<dbReference type="GO" id="GO:0009236">
    <property type="term" value="P:cobalamin biosynthetic process"/>
    <property type="evidence" value="ECO:0007669"/>
    <property type="project" value="UniProtKB-UniRule"/>
</dbReference>
<gene>
    <name evidence="9" type="ORF">Dia5BBH33_09960</name>
</gene>
<keyword evidence="6" id="KW-0949">S-adenosyl-L-methionine</keyword>
<keyword evidence="10" id="KW-1185">Reference proteome</keyword>
<dbReference type="AlphaFoldDB" id="A0A8D5A5R8"/>
<keyword evidence="5" id="KW-0808">Transferase</keyword>
<proteinExistence type="inferred from homology"/>
<reference evidence="10" key="1">
    <citation type="submission" date="2019-05" db="EMBL/GenBank/DDBJ databases">
        <title>Complete genome sequencing of Dialister sp. strain 5BBH33.</title>
        <authorList>
            <person name="Sakamoto M."/>
            <person name="Murakami T."/>
            <person name="Mori H."/>
        </authorList>
    </citation>
    <scope>NUCLEOTIDE SEQUENCE [LARGE SCALE GENOMIC DNA]</scope>
    <source>
        <strain evidence="10">5BBH33</strain>
    </source>
</reference>
<keyword evidence="3" id="KW-0169">Cobalamin biosynthesis</keyword>
<dbReference type="InterPro" id="IPR014777">
    <property type="entry name" value="4pyrrole_Mease_sub1"/>
</dbReference>
<dbReference type="UniPathway" id="UPA00148"/>
<dbReference type="GO" id="GO:0032259">
    <property type="term" value="P:methylation"/>
    <property type="evidence" value="ECO:0007669"/>
    <property type="project" value="UniProtKB-KW"/>
</dbReference>
<evidence type="ECO:0000256" key="1">
    <source>
        <dbReference type="ARBA" id="ARBA00004953"/>
    </source>
</evidence>
<evidence type="ECO:0000313" key="9">
    <source>
        <dbReference type="EMBL" id="BBK25061.1"/>
    </source>
</evidence>
<dbReference type="PANTHER" id="PTHR43467:SF2">
    <property type="entry name" value="COBALT-PRECORRIN-2 C(20)-METHYLTRANSFERASE"/>
    <property type="match status" value="1"/>
</dbReference>
<dbReference type="InterPro" id="IPR035996">
    <property type="entry name" value="4pyrrol_Methylase_sf"/>
</dbReference>
<evidence type="ECO:0000259" key="8">
    <source>
        <dbReference type="Pfam" id="PF00590"/>
    </source>
</evidence>
<dbReference type="InterPro" id="IPR006364">
    <property type="entry name" value="CobI/CbiL/CobIJ_dom"/>
</dbReference>